<sequence>MATRTLAEGLFADDEGTCRCSWCQATPAYRAYHDSEWGFPVADDRRLFEKVCLEGFQSGLSWLTILNKREAFRAGFAGFDAEQMARFGEKDIERLVGDAGIVRHRGKIVSAINNAQRALELKREFGSLAAYFWQHEPAPASRPKRITRETLRTITQSPESLALSKDLKKRGWTFVGPTTVYALMQAMGLVNDHIEGCATRKAALAARSAFEPPAPR</sequence>
<evidence type="ECO:0000313" key="1">
    <source>
        <dbReference type="EMBL" id="MFC5499533.1"/>
    </source>
</evidence>
<comment type="caution">
    <text evidence="1">The sequence shown here is derived from an EMBL/GenBank/DDBJ whole genome shotgun (WGS) entry which is preliminary data.</text>
</comment>
<proteinExistence type="predicted"/>
<dbReference type="InterPro" id="IPR005019">
    <property type="entry name" value="Adenine_glyco"/>
</dbReference>
<accession>A0ABW0NHU3</accession>
<dbReference type="Gene3D" id="1.10.340.30">
    <property type="entry name" value="Hypothetical protein, domain 2"/>
    <property type="match status" value="1"/>
</dbReference>
<organism evidence="1 2">
    <name type="scientific">Caenimonas terrae</name>
    <dbReference type="NCBI Taxonomy" id="696074"/>
    <lineage>
        <taxon>Bacteria</taxon>
        <taxon>Pseudomonadati</taxon>
        <taxon>Pseudomonadota</taxon>
        <taxon>Betaproteobacteria</taxon>
        <taxon>Burkholderiales</taxon>
        <taxon>Comamonadaceae</taxon>
        <taxon>Caenimonas</taxon>
    </lineage>
</organism>
<dbReference type="EMBL" id="JBHSMF010000009">
    <property type="protein sequence ID" value="MFC5499533.1"/>
    <property type="molecule type" value="Genomic_DNA"/>
</dbReference>
<dbReference type="InterPro" id="IPR052891">
    <property type="entry name" value="DNA-3mA_glycosylase"/>
</dbReference>
<protein>
    <submittedName>
        <fullName evidence="1">DNA-3-methyladenine glycosylase I</fullName>
    </submittedName>
</protein>
<dbReference type="Proteomes" id="UP001596037">
    <property type="component" value="Unassembled WGS sequence"/>
</dbReference>
<keyword evidence="2" id="KW-1185">Reference proteome</keyword>
<gene>
    <name evidence="1" type="ORF">ACFPOE_18455</name>
</gene>
<dbReference type="PANTHER" id="PTHR30037">
    <property type="entry name" value="DNA-3-METHYLADENINE GLYCOSYLASE 1"/>
    <property type="match status" value="1"/>
</dbReference>
<dbReference type="InterPro" id="IPR011257">
    <property type="entry name" value="DNA_glycosylase"/>
</dbReference>
<reference evidence="2" key="1">
    <citation type="journal article" date="2019" name="Int. J. Syst. Evol. Microbiol.">
        <title>The Global Catalogue of Microorganisms (GCM) 10K type strain sequencing project: providing services to taxonomists for standard genome sequencing and annotation.</title>
        <authorList>
            <consortium name="The Broad Institute Genomics Platform"/>
            <consortium name="The Broad Institute Genome Sequencing Center for Infectious Disease"/>
            <person name="Wu L."/>
            <person name="Ma J."/>
        </authorList>
    </citation>
    <scope>NUCLEOTIDE SEQUENCE [LARGE SCALE GENOMIC DNA]</scope>
    <source>
        <strain evidence="2">CCUG 57401</strain>
    </source>
</reference>
<dbReference type="Pfam" id="PF03352">
    <property type="entry name" value="Adenine_glyco"/>
    <property type="match status" value="1"/>
</dbReference>
<dbReference type="SUPFAM" id="SSF48150">
    <property type="entry name" value="DNA-glycosylase"/>
    <property type="match status" value="1"/>
</dbReference>
<evidence type="ECO:0000313" key="2">
    <source>
        <dbReference type="Proteomes" id="UP001596037"/>
    </source>
</evidence>
<dbReference type="RefSeq" id="WP_376851754.1">
    <property type="nucleotide sequence ID" value="NZ_JBHSMF010000009.1"/>
</dbReference>
<name>A0ABW0NHU3_9BURK</name>
<dbReference type="PANTHER" id="PTHR30037:SF4">
    <property type="entry name" value="DNA-3-METHYLADENINE GLYCOSYLASE I"/>
    <property type="match status" value="1"/>
</dbReference>